<dbReference type="PANTHER" id="PTHR38478:SF1">
    <property type="entry name" value="ZINC DEPENDENT METALLOPROTEASE DOMAIN LIPOPROTEIN"/>
    <property type="match status" value="1"/>
</dbReference>
<dbReference type="InterPro" id="IPR033413">
    <property type="entry name" value="DUF5117"/>
</dbReference>
<comment type="caution">
    <text evidence="5">The sequence shown here is derived from an EMBL/GenBank/DDBJ whole genome shotgun (WGS) entry which is preliminary data.</text>
</comment>
<evidence type="ECO:0000259" key="4">
    <source>
        <dbReference type="Pfam" id="PF17162"/>
    </source>
</evidence>
<feature type="signal peptide" evidence="1">
    <location>
        <begin position="1"/>
        <end position="27"/>
    </location>
</feature>
<feature type="domain" description="EcxA zinc-binding" evidence="2">
    <location>
        <begin position="434"/>
        <end position="736"/>
    </location>
</feature>
<dbReference type="InterPro" id="IPR034032">
    <property type="entry name" value="Zn_MMP-like_bac"/>
</dbReference>
<organism evidence="5 6">
    <name type="scientific">Butyricimonas hominis</name>
    <dbReference type="NCBI Taxonomy" id="2763032"/>
    <lineage>
        <taxon>Bacteria</taxon>
        <taxon>Pseudomonadati</taxon>
        <taxon>Bacteroidota</taxon>
        <taxon>Bacteroidia</taxon>
        <taxon>Bacteroidales</taxon>
        <taxon>Odoribacteraceae</taxon>
        <taxon>Butyricimonas</taxon>
    </lineage>
</organism>
<reference evidence="5 6" key="1">
    <citation type="submission" date="2020-08" db="EMBL/GenBank/DDBJ databases">
        <title>Genome public.</title>
        <authorList>
            <person name="Liu C."/>
            <person name="Sun Q."/>
        </authorList>
    </citation>
    <scope>NUCLEOTIDE SEQUENCE [LARGE SCALE GENOMIC DNA]</scope>
    <source>
        <strain evidence="5 6">NSJ-56</strain>
    </source>
</reference>
<sequence>MMIIMRRTFLFFVTCLVVLSAAEPLSAGTRKKKKVEEKKVTPYEKLFQGKKVETVKGMVTLHKMDGKVYFEFPLSLMGRDMLLGSTVSEISDNGNVLVGQKVKQPLHIKFTLRDSTVELREVTNRARRQIFTDYEEEGVLAALAQGVGCPVMQGFKVKAYNADSTAVVFEMTDFLVSDNKRLDPFDPNGKKTMYGACARRASFKKNLSYVDQLKSFEDNMSITSCLSYTQDLLYMGIVMIAYQEPVRIKVNRSFVLLPEEPVMHARMADPRIGYFTSSKEKLTRYADEVQILTYANKWDIRPKDVEAYKRGELVEPVKQIVFYVDDKFPEAWKKPVKEGVLEWNKAFEKIGFKNVMVAKDFPKDDPEFDPANLKYNCVYYAPIGIANAMGPSWVDPRNSEIIQASVFIYHDVIQLVNDMRFVQTSQVDPRVRTTKLPEDVLEESMRYIVAHEVGHCLGLMHNMASSASIPVEKYRDKEFMEKYGTTPSIMDYARFNYIAQPEDKGVKLTPPRLGVYDFYAIDWGYRFFPDAKSTEEEVPHLNKIIEDKIGDPMYRYGKQQIYYGVFDPTSLTEDLGDDAVKAGEYGIKNLKYIMSHLNEWLDGQDADYSYRFHIYQAIASQYMRYLYNVRMNIGGFYINEHMVGDPYATSAIVPKEMQKRSARFLFEQLKDMDWIDNIDVVKNLPLDGSTARLMLKNLAGSLLNTKRLSLAVYRDKDAYSPEEYLTDLYESIWASAIKGTNPTECERILQTEVLKNLIKGADPLTPRGEVDELLAAEMNRDVHALSPRADLPVYQQMELFDHLRDMPVVSGNFQGDMLDYYHSLNQMNELNERAGFDYIYYVFNTSTNNNNYLYYQLLTKVKAVMEKRKNSGSYETRAHYTYLLSIVEDFMKSK</sequence>
<gene>
    <name evidence="5" type="ORF">H8S64_15915</name>
</gene>
<evidence type="ECO:0000256" key="1">
    <source>
        <dbReference type="SAM" id="SignalP"/>
    </source>
</evidence>
<evidence type="ECO:0000259" key="2">
    <source>
        <dbReference type="Pfam" id="PF16313"/>
    </source>
</evidence>
<keyword evidence="5" id="KW-0645">Protease</keyword>
<dbReference type="EMBL" id="JACOOH010000007">
    <property type="protein sequence ID" value="MBC5622583.1"/>
    <property type="molecule type" value="Genomic_DNA"/>
</dbReference>
<dbReference type="Pfam" id="PF16313">
    <property type="entry name" value="DUF4953"/>
    <property type="match status" value="1"/>
</dbReference>
<keyword evidence="5" id="KW-0482">Metalloprotease</keyword>
<feature type="domain" description="DUF5117" evidence="3">
    <location>
        <begin position="100"/>
        <end position="303"/>
    </location>
</feature>
<protein>
    <submittedName>
        <fullName evidence="5">Zinc-dependent metalloprotease</fullName>
    </submittedName>
</protein>
<keyword evidence="5" id="KW-0378">Hydrolase</keyword>
<name>A0ABR7D3N1_9BACT</name>
<dbReference type="Proteomes" id="UP000646484">
    <property type="component" value="Unassembled WGS sequence"/>
</dbReference>
<dbReference type="InterPro" id="IPR033428">
    <property type="entry name" value="DUF5118"/>
</dbReference>
<keyword evidence="6" id="KW-1185">Reference proteome</keyword>
<evidence type="ECO:0000313" key="6">
    <source>
        <dbReference type="Proteomes" id="UP000646484"/>
    </source>
</evidence>
<dbReference type="InterPro" id="IPR024079">
    <property type="entry name" value="MetalloPept_cat_dom_sf"/>
</dbReference>
<dbReference type="CDD" id="cd04276">
    <property type="entry name" value="ZnMc_MMP_like_2"/>
    <property type="match status" value="1"/>
</dbReference>
<dbReference type="Pfam" id="PF17148">
    <property type="entry name" value="DUF5117"/>
    <property type="match status" value="1"/>
</dbReference>
<evidence type="ECO:0000259" key="3">
    <source>
        <dbReference type="Pfam" id="PF17148"/>
    </source>
</evidence>
<dbReference type="InterPro" id="IPR032534">
    <property type="entry name" value="EcxA_zinc-bd"/>
</dbReference>
<dbReference type="GO" id="GO:0008237">
    <property type="term" value="F:metallopeptidase activity"/>
    <property type="evidence" value="ECO:0007669"/>
    <property type="project" value="UniProtKB-KW"/>
</dbReference>
<feature type="domain" description="DUF5118" evidence="4">
    <location>
        <begin position="41"/>
        <end position="89"/>
    </location>
</feature>
<evidence type="ECO:0000313" key="5">
    <source>
        <dbReference type="EMBL" id="MBC5622583.1"/>
    </source>
</evidence>
<feature type="chain" id="PRO_5046186461" evidence="1">
    <location>
        <begin position="28"/>
        <end position="894"/>
    </location>
</feature>
<proteinExistence type="predicted"/>
<dbReference type="SUPFAM" id="SSF55486">
    <property type="entry name" value="Metalloproteases ('zincins'), catalytic domain"/>
    <property type="match status" value="1"/>
</dbReference>
<dbReference type="Gene3D" id="3.40.390.10">
    <property type="entry name" value="Collagenase (Catalytic Domain)"/>
    <property type="match status" value="1"/>
</dbReference>
<dbReference type="Pfam" id="PF17162">
    <property type="entry name" value="DUF5118"/>
    <property type="match status" value="1"/>
</dbReference>
<dbReference type="PANTHER" id="PTHR38478">
    <property type="entry name" value="PEPTIDASE M1A AND M12B"/>
    <property type="match status" value="1"/>
</dbReference>
<keyword evidence="1" id="KW-0732">Signal</keyword>
<accession>A0ABR7D3N1</accession>